<dbReference type="InterPro" id="IPR001959">
    <property type="entry name" value="Transposase"/>
</dbReference>
<keyword evidence="2" id="KW-0815">Transposition</keyword>
<feature type="domain" description="Cas12f1-like TNB" evidence="6">
    <location>
        <begin position="331"/>
        <end position="403"/>
    </location>
</feature>
<name>A0ABY1NG60_9BACT</name>
<accession>A0ABY1NG60</accession>
<evidence type="ECO:0000259" key="5">
    <source>
        <dbReference type="Pfam" id="PF01385"/>
    </source>
</evidence>
<evidence type="ECO:0000313" key="8">
    <source>
        <dbReference type="Proteomes" id="UP001157911"/>
    </source>
</evidence>
<evidence type="ECO:0000256" key="2">
    <source>
        <dbReference type="ARBA" id="ARBA00022578"/>
    </source>
</evidence>
<dbReference type="Pfam" id="PF01385">
    <property type="entry name" value="OrfB_IS605"/>
    <property type="match status" value="1"/>
</dbReference>
<dbReference type="Proteomes" id="UP001157911">
    <property type="component" value="Unassembled WGS sequence"/>
</dbReference>
<comment type="similarity">
    <text evidence="1">In the C-terminal section; belongs to the transposase 35 family.</text>
</comment>
<evidence type="ECO:0000256" key="1">
    <source>
        <dbReference type="ARBA" id="ARBA00008761"/>
    </source>
</evidence>
<feature type="domain" description="Probable transposase IS891/IS1136/IS1341" evidence="5">
    <location>
        <begin position="189"/>
        <end position="309"/>
    </location>
</feature>
<dbReference type="Pfam" id="PF07282">
    <property type="entry name" value="Cas12f1-like_TNB"/>
    <property type="match status" value="1"/>
</dbReference>
<keyword evidence="3" id="KW-0238">DNA-binding</keyword>
<comment type="caution">
    <text evidence="7">The sequence shown here is derived from an EMBL/GenBank/DDBJ whole genome shotgun (WGS) entry which is preliminary data.</text>
</comment>
<evidence type="ECO:0000256" key="3">
    <source>
        <dbReference type="ARBA" id="ARBA00023125"/>
    </source>
</evidence>
<evidence type="ECO:0000256" key="4">
    <source>
        <dbReference type="ARBA" id="ARBA00023172"/>
    </source>
</evidence>
<dbReference type="EMBL" id="FXUB01000001">
    <property type="protein sequence ID" value="SMP08915.1"/>
    <property type="molecule type" value="Genomic_DNA"/>
</dbReference>
<dbReference type="NCBIfam" id="NF040570">
    <property type="entry name" value="guided_TnpB"/>
    <property type="match status" value="1"/>
</dbReference>
<keyword evidence="4" id="KW-0233">DNA recombination</keyword>
<dbReference type="NCBIfam" id="TIGR01766">
    <property type="entry name" value="IS200/IS605 family accessory protein TnpB-like domain"/>
    <property type="match status" value="1"/>
</dbReference>
<keyword evidence="8" id="KW-1185">Reference proteome</keyword>
<dbReference type="RefSeq" id="WP_283400156.1">
    <property type="nucleotide sequence ID" value="NZ_FXUB01000001.1"/>
</dbReference>
<sequence length="472" mass="53829">MKAKKAIVFELKHLSTEQQVILGYLTYHAGRLWNQANYLVRNKLAKPDYRDLYNKLKDTSLHLRSLQSRSAQIVLDELSRGWKNFFKFLENPEKFKKKGIETVKPPSYVNPETPHRVVTWDKTGFKIEGSGIRLSLSKNLKEHLLKKFGFFPEYLWMETGYKDLKNLEVLNVQVVPYKSYGQISFKLVVVYEREVPEVEAKGDKVLAIDYGISNFATCVIEGNPVSYIIDGRGLKTLLRKKLKKIANLQKRLDNLKNKGLPTIQLEKKLHKLWKSVKNLLRDYAHKVSNLITRLAVLYNVKTVVIGKVQESKNKESNLPDLVNQMFKLLPHGKVTEYLTYKLKELGIEVKLIDESYTSVADSCDREAGVTKKSKGNGRRIKRGLFLSPIKGLINADVNGARNILRKFKKKWFDLVTGLKNVVKIRVYKFSEGISESLLHAGIGVEGGVNPPGGIRVGVTYQTPSEAYDFSGR</sequence>
<gene>
    <name evidence="7" type="ORF">SAMN06265339_0665</name>
</gene>
<proteinExistence type="inferred from homology"/>
<reference evidence="7 8" key="1">
    <citation type="submission" date="2017-05" db="EMBL/GenBank/DDBJ databases">
        <authorList>
            <person name="Varghese N."/>
            <person name="Submissions S."/>
        </authorList>
    </citation>
    <scope>NUCLEOTIDE SEQUENCE [LARGE SCALE GENOMIC DNA]</scope>
    <source>
        <strain evidence="7 8">DSM 15522</strain>
    </source>
</reference>
<evidence type="ECO:0000259" key="6">
    <source>
        <dbReference type="Pfam" id="PF07282"/>
    </source>
</evidence>
<protein>
    <submittedName>
        <fullName evidence="7">Transposase</fullName>
    </submittedName>
</protein>
<evidence type="ECO:0000313" key="7">
    <source>
        <dbReference type="EMBL" id="SMP08915.1"/>
    </source>
</evidence>
<organism evidence="7 8">
    <name type="scientific">Desulfurobacterium pacificum</name>
    <dbReference type="NCBI Taxonomy" id="240166"/>
    <lineage>
        <taxon>Bacteria</taxon>
        <taxon>Pseudomonadati</taxon>
        <taxon>Aquificota</taxon>
        <taxon>Aquificia</taxon>
        <taxon>Desulfurobacteriales</taxon>
        <taxon>Desulfurobacteriaceae</taxon>
        <taxon>Desulfurobacterium</taxon>
    </lineage>
</organism>
<dbReference type="InterPro" id="IPR010095">
    <property type="entry name" value="Cas12f1-like_TNB"/>
</dbReference>